<dbReference type="AlphaFoldDB" id="A0A1Y1IFH4"/>
<organism evidence="8 9">
    <name type="scientific">Klebsormidium nitens</name>
    <name type="common">Green alga</name>
    <name type="synonym">Ulothrix nitens</name>
    <dbReference type="NCBI Taxonomy" id="105231"/>
    <lineage>
        <taxon>Eukaryota</taxon>
        <taxon>Viridiplantae</taxon>
        <taxon>Streptophyta</taxon>
        <taxon>Klebsormidiophyceae</taxon>
        <taxon>Klebsormidiales</taxon>
        <taxon>Klebsormidiaceae</taxon>
        <taxon>Klebsormidium</taxon>
    </lineage>
</organism>
<dbReference type="InterPro" id="IPR050186">
    <property type="entry name" value="TPT_transporter"/>
</dbReference>
<feature type="domain" description="Sugar phosphate transporter" evidence="7">
    <location>
        <begin position="24"/>
        <end position="241"/>
    </location>
</feature>
<dbReference type="GO" id="GO:0016020">
    <property type="term" value="C:membrane"/>
    <property type="evidence" value="ECO:0007669"/>
    <property type="project" value="UniProtKB-SubCell"/>
</dbReference>
<reference evidence="8 9" key="1">
    <citation type="journal article" date="2014" name="Nat. Commun.">
        <title>Klebsormidium flaccidum genome reveals primary factors for plant terrestrial adaptation.</title>
        <authorList>
            <person name="Hori K."/>
            <person name="Maruyama F."/>
            <person name="Fujisawa T."/>
            <person name="Togashi T."/>
            <person name="Yamamoto N."/>
            <person name="Seo M."/>
            <person name="Sato S."/>
            <person name="Yamada T."/>
            <person name="Mori H."/>
            <person name="Tajima N."/>
            <person name="Moriyama T."/>
            <person name="Ikeuchi M."/>
            <person name="Watanabe M."/>
            <person name="Wada H."/>
            <person name="Kobayashi K."/>
            <person name="Saito M."/>
            <person name="Masuda T."/>
            <person name="Sasaki-Sekimoto Y."/>
            <person name="Mashiguchi K."/>
            <person name="Awai K."/>
            <person name="Shimojima M."/>
            <person name="Masuda S."/>
            <person name="Iwai M."/>
            <person name="Nobusawa T."/>
            <person name="Narise T."/>
            <person name="Kondo S."/>
            <person name="Saito H."/>
            <person name="Sato R."/>
            <person name="Murakawa M."/>
            <person name="Ihara Y."/>
            <person name="Oshima-Yamada Y."/>
            <person name="Ohtaka K."/>
            <person name="Satoh M."/>
            <person name="Sonobe K."/>
            <person name="Ishii M."/>
            <person name="Ohtani R."/>
            <person name="Kanamori-Sato M."/>
            <person name="Honoki R."/>
            <person name="Miyazaki D."/>
            <person name="Mochizuki H."/>
            <person name="Umetsu J."/>
            <person name="Higashi K."/>
            <person name="Shibata D."/>
            <person name="Kamiya Y."/>
            <person name="Sato N."/>
            <person name="Nakamura Y."/>
            <person name="Tabata S."/>
            <person name="Ida S."/>
            <person name="Kurokawa K."/>
            <person name="Ohta H."/>
        </authorList>
    </citation>
    <scope>NUCLEOTIDE SEQUENCE [LARGE SCALE GENOMIC DNA]</scope>
    <source>
        <strain evidence="8 9">NIES-2285</strain>
    </source>
</reference>
<keyword evidence="3 6" id="KW-1133">Transmembrane helix</keyword>
<keyword evidence="8" id="KW-0813">Transport</keyword>
<evidence type="ECO:0000313" key="8">
    <source>
        <dbReference type="EMBL" id="GAQ88229.1"/>
    </source>
</evidence>
<evidence type="ECO:0000259" key="7">
    <source>
        <dbReference type="Pfam" id="PF03151"/>
    </source>
</evidence>
<proteinExistence type="predicted"/>
<feature type="transmembrane region" description="Helical" evidence="6">
    <location>
        <begin position="80"/>
        <end position="101"/>
    </location>
</feature>
<dbReference type="GO" id="GO:0015297">
    <property type="term" value="F:antiporter activity"/>
    <property type="evidence" value="ECO:0000318"/>
    <property type="project" value="GO_Central"/>
</dbReference>
<sequence>MESNSKPKEPVVASVVAITVGYALTSSLLSIINKYAVSVFPFPGLLAMIQYLVSVLAVYFLGKFKILEHDPLQWDKLKAFFPSALVFFLAVFSNMKVLHYANVDTFIIFRSSTPLLVAIADSLFMKRPWPSNATFVSLVIILLGAVGYVATDFEISIAAYSWATFYLITITTEMVYIKHVVSTIGLKTWGLVYYNNIFALLLSPIFIFITGEGFGIAELFQPSTSEQTNMSDLSASIQMEGAKYLTLGSYGPVVLSCIFGLAISFFGFSCRQALSATSFTVVGVTNKLLTVLINVTVWSKHAGTFGVCMLLVCIGGGVLYQQSMTPPKKSETPKPPRGDVEEAESTSLLKGASSKGGASSRVEGR</sequence>
<feature type="transmembrane region" description="Helical" evidence="6">
    <location>
        <begin position="157"/>
        <end position="177"/>
    </location>
</feature>
<dbReference type="GO" id="GO:0015780">
    <property type="term" value="P:nucleotide-sugar transmembrane transport"/>
    <property type="evidence" value="ECO:0000318"/>
    <property type="project" value="GO_Central"/>
</dbReference>
<comment type="subcellular location">
    <subcellularLocation>
        <location evidence="1">Membrane</location>
        <topology evidence="1">Multi-pass membrane protein</topology>
    </subcellularLocation>
</comment>
<evidence type="ECO:0000256" key="3">
    <source>
        <dbReference type="ARBA" id="ARBA00022989"/>
    </source>
</evidence>
<feature type="transmembrane region" description="Helical" evidence="6">
    <location>
        <begin position="276"/>
        <end position="296"/>
    </location>
</feature>
<dbReference type="InterPro" id="IPR037185">
    <property type="entry name" value="EmrE-like"/>
</dbReference>
<dbReference type="EMBL" id="DF237360">
    <property type="protein sequence ID" value="GAQ88229.1"/>
    <property type="molecule type" value="Genomic_DNA"/>
</dbReference>
<feature type="transmembrane region" description="Helical" evidence="6">
    <location>
        <begin position="38"/>
        <end position="60"/>
    </location>
</feature>
<dbReference type="Proteomes" id="UP000054558">
    <property type="component" value="Unassembled WGS sequence"/>
</dbReference>
<dbReference type="InterPro" id="IPR004853">
    <property type="entry name" value="Sugar_P_trans_dom"/>
</dbReference>
<dbReference type="SUPFAM" id="SSF103481">
    <property type="entry name" value="Multidrug resistance efflux transporter EmrE"/>
    <property type="match status" value="1"/>
</dbReference>
<keyword evidence="4 6" id="KW-0472">Membrane</keyword>
<feature type="transmembrane region" description="Helical" evidence="6">
    <location>
        <begin position="12"/>
        <end position="32"/>
    </location>
</feature>
<evidence type="ECO:0000256" key="1">
    <source>
        <dbReference type="ARBA" id="ARBA00004141"/>
    </source>
</evidence>
<protein>
    <submittedName>
        <fullName evidence="8">Nucleotide-sugar transporter</fullName>
    </submittedName>
</protein>
<keyword evidence="8" id="KW-0762">Sugar transport</keyword>
<dbReference type="GO" id="GO:0005794">
    <property type="term" value="C:Golgi apparatus"/>
    <property type="evidence" value="ECO:0000318"/>
    <property type="project" value="GO_Central"/>
</dbReference>
<evidence type="ECO:0000256" key="6">
    <source>
        <dbReference type="SAM" id="Phobius"/>
    </source>
</evidence>
<dbReference type="Pfam" id="PF03151">
    <property type="entry name" value="TPT"/>
    <property type="match status" value="1"/>
</dbReference>
<accession>A0A1Y1IFH4</accession>
<feature type="transmembrane region" description="Helical" evidence="6">
    <location>
        <begin position="189"/>
        <end position="209"/>
    </location>
</feature>
<gene>
    <name evidence="8" type="ORF">KFL_004110080</name>
</gene>
<dbReference type="GO" id="GO:0005338">
    <property type="term" value="F:nucleotide-sugar transmembrane transporter activity"/>
    <property type="evidence" value="ECO:0000318"/>
    <property type="project" value="GO_Central"/>
</dbReference>
<evidence type="ECO:0000313" key="9">
    <source>
        <dbReference type="Proteomes" id="UP000054558"/>
    </source>
</evidence>
<name>A0A1Y1IFH4_KLENI</name>
<feature type="transmembrane region" description="Helical" evidence="6">
    <location>
        <begin position="132"/>
        <end position="151"/>
    </location>
</feature>
<feature type="transmembrane region" description="Helical" evidence="6">
    <location>
        <begin position="302"/>
        <end position="320"/>
    </location>
</feature>
<feature type="region of interest" description="Disordered" evidence="5">
    <location>
        <begin position="324"/>
        <end position="365"/>
    </location>
</feature>
<keyword evidence="9" id="KW-1185">Reference proteome</keyword>
<feature type="transmembrane region" description="Helical" evidence="6">
    <location>
        <begin position="249"/>
        <end position="269"/>
    </location>
</feature>
<dbReference type="PANTHER" id="PTHR11132">
    <property type="entry name" value="SOLUTE CARRIER FAMILY 35"/>
    <property type="match status" value="1"/>
</dbReference>
<evidence type="ECO:0000256" key="2">
    <source>
        <dbReference type="ARBA" id="ARBA00022692"/>
    </source>
</evidence>
<feature type="compositionally biased region" description="Basic and acidic residues" evidence="5">
    <location>
        <begin position="328"/>
        <end position="340"/>
    </location>
</feature>
<feature type="compositionally biased region" description="Low complexity" evidence="5">
    <location>
        <begin position="347"/>
        <end position="365"/>
    </location>
</feature>
<evidence type="ECO:0000256" key="4">
    <source>
        <dbReference type="ARBA" id="ARBA00023136"/>
    </source>
</evidence>
<evidence type="ECO:0000256" key="5">
    <source>
        <dbReference type="SAM" id="MobiDB-lite"/>
    </source>
</evidence>
<keyword evidence="2 6" id="KW-0812">Transmembrane</keyword>
<dbReference type="OrthoDB" id="417037at2759"/>
<dbReference type="OMA" id="FAITWFN"/>